<reference evidence="10" key="2">
    <citation type="submission" date="2018-10" db="UniProtKB">
        <authorList>
            <consortium name="EnsemblPlants"/>
        </authorList>
    </citation>
    <scope>IDENTIFICATION</scope>
</reference>
<evidence type="ECO:0000256" key="5">
    <source>
        <dbReference type="ARBA" id="ARBA00022691"/>
    </source>
</evidence>
<evidence type="ECO:0000259" key="7">
    <source>
        <dbReference type="PROSITE" id="PS50280"/>
    </source>
</evidence>
<keyword evidence="4" id="KW-0808">Transferase</keyword>
<dbReference type="GO" id="GO:0032259">
    <property type="term" value="P:methylation"/>
    <property type="evidence" value="ECO:0007669"/>
    <property type="project" value="UniProtKB-KW"/>
</dbReference>
<evidence type="ECO:0000256" key="4">
    <source>
        <dbReference type="ARBA" id="ARBA00022679"/>
    </source>
</evidence>
<dbReference type="InterPro" id="IPR043017">
    <property type="entry name" value="WIYLD_dom_sf"/>
</dbReference>
<evidence type="ECO:0000256" key="6">
    <source>
        <dbReference type="SAM" id="MobiDB-lite"/>
    </source>
</evidence>
<dbReference type="Pfam" id="PF00856">
    <property type="entry name" value="SET"/>
    <property type="match status" value="1"/>
</dbReference>
<dbReference type="PROSITE" id="PS50867">
    <property type="entry name" value="PRE_SET"/>
    <property type="match status" value="1"/>
</dbReference>
<dbReference type="InterPro" id="IPR007728">
    <property type="entry name" value="Pre-SET_dom"/>
</dbReference>
<dbReference type="CDD" id="cd10538">
    <property type="entry name" value="SET_SETDB-like"/>
    <property type="match status" value="1"/>
</dbReference>
<reference evidence="10" key="1">
    <citation type="submission" date="2018-08" db="EMBL/GenBank/DDBJ databases">
        <authorList>
            <person name="Rossello M."/>
        </authorList>
    </citation>
    <scope>NUCLEOTIDE SEQUENCE [LARGE SCALE GENOMIC DNA]</scope>
    <source>
        <strain evidence="10">cv. Chinese Spring</strain>
    </source>
</reference>
<sequence>MISHKDRAQKAYEAMGRLGFPKKQVSPVLKHLYKLFESWEPIEDESYRILADTILDSQKNQPMPGTSRHVTDQESEPHNSTSVTPDPDDQHPSAARYGMDVSDNETSLINRSMDVSENPQDALFLQEPKPEPEIDVPAAPVANDLNTGSSDCSGNCLLEPHPCPCARSTGGEIAYTPEGLVRAELIDECIAVNHFPEKDNKFYCKACPLQIYKTKPSPDPCKGHLARKFIKECWSKCGCGKQCGNRVIQRGITCNLQVFFTNEGKGWGLRTLDGLPKGAFICELVGEVLTSSELYERKAKNSKHVDQVLLDASWGSEGVLRDEEALCLDLTFYGNVGRFVNHRCYDANLVIIPVEVETPDRHYYHLALFTAKKIEAFEELTRDYGIDFDGTDDLNKAFDCMCGSKYCRGGPKNSRKRTRASASRN</sequence>
<dbReference type="GO" id="GO:0005694">
    <property type="term" value="C:chromosome"/>
    <property type="evidence" value="ECO:0007669"/>
    <property type="project" value="UniProtKB-SubCell"/>
</dbReference>
<dbReference type="SUPFAM" id="SSF82199">
    <property type="entry name" value="SET domain"/>
    <property type="match status" value="1"/>
</dbReference>
<dbReference type="Gramene" id="TraesLDM2B03G00993760.3">
    <property type="protein sequence ID" value="TraesLDM2B03G00993760.3"/>
    <property type="gene ID" value="TraesLDM2B03G00993760"/>
</dbReference>
<dbReference type="AlphaFoldDB" id="A0A3B6CA47"/>
<dbReference type="PROSITE" id="PS50868">
    <property type="entry name" value="POST_SET"/>
    <property type="match status" value="1"/>
</dbReference>
<keyword evidence="11" id="KW-1185">Reference proteome</keyword>
<evidence type="ECO:0000313" key="11">
    <source>
        <dbReference type="Proteomes" id="UP000019116"/>
    </source>
</evidence>
<gene>
    <name evidence="10" type="primary">LOC123046114</name>
</gene>
<dbReference type="GO" id="GO:0005634">
    <property type="term" value="C:nucleus"/>
    <property type="evidence" value="ECO:0007669"/>
    <property type="project" value="InterPro"/>
</dbReference>
<evidence type="ECO:0000256" key="2">
    <source>
        <dbReference type="ARBA" id="ARBA00022454"/>
    </source>
</evidence>
<protein>
    <recommendedName>
        <fullName evidence="12">SET domain-containing protein</fullName>
    </recommendedName>
</protein>
<dbReference type="PANTHER" id="PTHR46450:SF11">
    <property type="entry name" value="HISTONE-LYSINE N-METHYLTRANSFERASE SUVR4"/>
    <property type="match status" value="1"/>
</dbReference>
<feature type="domain" description="SET" evidence="7">
    <location>
        <begin position="254"/>
        <end position="385"/>
    </location>
</feature>
<dbReference type="Proteomes" id="UP000019116">
    <property type="component" value="Chromosome 2B"/>
</dbReference>
<accession>A0A3B6CA47</accession>
<keyword evidence="2" id="KW-0158">Chromosome</keyword>
<evidence type="ECO:0000313" key="10">
    <source>
        <dbReference type="EnsemblPlants" id="TraesCS2B02G399300.3"/>
    </source>
</evidence>
<dbReference type="Gramene" id="TraesPARA_EIv1.0_0522640.12">
    <property type="protein sequence ID" value="TraesPARA_EIv1.0_0522640.12.CDS"/>
    <property type="gene ID" value="TraesPARA_EIv1.0_0522640"/>
</dbReference>
<dbReference type="Gene3D" id="1.10.8.850">
    <property type="entry name" value="Histone-lysine N methyltransferase , C-terminal domain-like"/>
    <property type="match status" value="1"/>
</dbReference>
<evidence type="ECO:0000256" key="3">
    <source>
        <dbReference type="ARBA" id="ARBA00022603"/>
    </source>
</evidence>
<dbReference type="GO" id="GO:0008270">
    <property type="term" value="F:zinc ion binding"/>
    <property type="evidence" value="ECO:0007669"/>
    <property type="project" value="InterPro"/>
</dbReference>
<feature type="region of interest" description="Disordered" evidence="6">
    <location>
        <begin position="58"/>
        <end position="98"/>
    </location>
</feature>
<dbReference type="Pfam" id="PF05033">
    <property type="entry name" value="Pre-SET"/>
    <property type="match status" value="1"/>
</dbReference>
<dbReference type="SMR" id="A0A3B6CA47"/>
<proteinExistence type="predicted"/>
<dbReference type="InterPro" id="IPR046341">
    <property type="entry name" value="SET_dom_sf"/>
</dbReference>
<evidence type="ECO:0000256" key="1">
    <source>
        <dbReference type="ARBA" id="ARBA00004286"/>
    </source>
</evidence>
<dbReference type="Gene3D" id="2.170.270.10">
    <property type="entry name" value="SET domain"/>
    <property type="match status" value="1"/>
</dbReference>
<keyword evidence="3" id="KW-0489">Methyltransferase</keyword>
<dbReference type="InterPro" id="IPR003616">
    <property type="entry name" value="Post-SET_dom"/>
</dbReference>
<dbReference type="GO" id="GO:0042054">
    <property type="term" value="F:histone methyltransferase activity"/>
    <property type="evidence" value="ECO:0007669"/>
    <property type="project" value="InterPro"/>
</dbReference>
<dbReference type="PANTHER" id="PTHR46450">
    <property type="entry name" value="INACTIVE HISTONE-LYSINE N-METHYLTRANSFERASE SUVR1-RELATED"/>
    <property type="match status" value="1"/>
</dbReference>
<dbReference type="PROSITE" id="PS50280">
    <property type="entry name" value="SET"/>
    <property type="match status" value="1"/>
</dbReference>
<evidence type="ECO:0000259" key="9">
    <source>
        <dbReference type="PROSITE" id="PS50868"/>
    </source>
</evidence>
<dbReference type="Pfam" id="PF10440">
    <property type="entry name" value="WIYLD"/>
    <property type="match status" value="1"/>
</dbReference>
<dbReference type="Gramene" id="TraesCS2B02G399300.3">
    <property type="protein sequence ID" value="TraesCS2B02G399300.3"/>
    <property type="gene ID" value="TraesCS2B02G399300"/>
</dbReference>
<organism evidence="10">
    <name type="scientific">Triticum aestivum</name>
    <name type="common">Wheat</name>
    <dbReference type="NCBI Taxonomy" id="4565"/>
    <lineage>
        <taxon>Eukaryota</taxon>
        <taxon>Viridiplantae</taxon>
        <taxon>Streptophyta</taxon>
        <taxon>Embryophyta</taxon>
        <taxon>Tracheophyta</taxon>
        <taxon>Spermatophyta</taxon>
        <taxon>Magnoliopsida</taxon>
        <taxon>Liliopsida</taxon>
        <taxon>Poales</taxon>
        <taxon>Poaceae</taxon>
        <taxon>BOP clade</taxon>
        <taxon>Pooideae</taxon>
        <taxon>Triticodae</taxon>
        <taxon>Triticeae</taxon>
        <taxon>Triticinae</taxon>
        <taxon>Triticum</taxon>
    </lineage>
</organism>
<evidence type="ECO:0000259" key="8">
    <source>
        <dbReference type="PROSITE" id="PS50867"/>
    </source>
</evidence>
<feature type="domain" description="Pre-SET" evidence="8">
    <location>
        <begin position="148"/>
        <end position="251"/>
    </location>
</feature>
<dbReference type="SMART" id="SM00317">
    <property type="entry name" value="SET"/>
    <property type="match status" value="1"/>
</dbReference>
<dbReference type="InterPro" id="IPR018848">
    <property type="entry name" value="WIYLD_domain"/>
</dbReference>
<dbReference type="Gramene" id="TraesCS2B03G1017200.2">
    <property type="protein sequence ID" value="TraesCS2B03G1017200.2.CDS"/>
    <property type="gene ID" value="TraesCS2B03G1017200"/>
</dbReference>
<evidence type="ECO:0008006" key="12">
    <source>
        <dbReference type="Google" id="ProtNLM"/>
    </source>
</evidence>
<keyword evidence="5" id="KW-0949">S-adenosyl-L-methionine</keyword>
<name>A0A3B6CA47_WHEAT</name>
<dbReference type="InterPro" id="IPR001214">
    <property type="entry name" value="SET_dom"/>
</dbReference>
<dbReference type="EnsemblPlants" id="TraesCS2B02G399300.3">
    <property type="protein sequence ID" value="TraesCS2B02G399300.3"/>
    <property type="gene ID" value="TraesCS2B02G399300"/>
</dbReference>
<comment type="subcellular location">
    <subcellularLocation>
        <location evidence="1">Chromosome</location>
    </subcellularLocation>
</comment>
<feature type="domain" description="Post-SET" evidence="9">
    <location>
        <begin position="396"/>
        <end position="409"/>
    </location>
</feature>